<keyword evidence="1" id="KW-0812">Transmembrane</keyword>
<feature type="chain" id="PRO_5046866809" description="TPM domain-containing protein" evidence="2">
    <location>
        <begin position="34"/>
        <end position="447"/>
    </location>
</feature>
<keyword evidence="4" id="KW-1185">Reference proteome</keyword>
<comment type="caution">
    <text evidence="3">The sequence shown here is derived from an EMBL/GenBank/DDBJ whole genome shotgun (WGS) entry which is preliminary data.</text>
</comment>
<proteinExistence type="predicted"/>
<evidence type="ECO:0000313" key="4">
    <source>
        <dbReference type="Proteomes" id="UP001356095"/>
    </source>
</evidence>
<dbReference type="EMBL" id="JAUZMY010000006">
    <property type="protein sequence ID" value="MEE2037217.1"/>
    <property type="molecule type" value="Genomic_DNA"/>
</dbReference>
<sequence length="447" mass="47029">MPAEFPTARYTVRLLAALACAGLSLAPLSGALAQTVGDAPAAESTAANRSQEIADALDESPVYVDPAYANAIPEAEQERLAGLITESDLDLYVIAVPLVEADTWNGDVEALVSVVHDRRGAAAGHYLAVDDDVHGEDFGGGFTAHYAALASSYGTDFDGPVLAQLDAAVEAALSGDAEAAYDEAVADYQERGDTDWEAGGSVPPGAAGGWLVAGLVVGGAVLLAVASYALYRRTSGTLVRRRSRAITQHAAFANAERAQLDALVEQGAQDLIEVGERLSRLESGTALGERARQHLRTALDSRSAAASVHDRMSGGGATLPDAVGVLVLLDMAEDAIDNAARGPRASAARRRHCYANPLHGTLTKVTAWREFGGTRTIRVPLCEECAKAVRGRVRPVVLPAEHGGRTVPYYEVPANDSVWAATGYGTLTDDLVERIQRGDHTRNVRSR</sequence>
<gene>
    <name evidence="3" type="ORF">Q8791_08295</name>
</gene>
<keyword evidence="2" id="KW-0732">Signal</keyword>
<organism evidence="3 4">
    <name type="scientific">Nocardiopsis codii</name>
    <dbReference type="NCBI Taxonomy" id="3065942"/>
    <lineage>
        <taxon>Bacteria</taxon>
        <taxon>Bacillati</taxon>
        <taxon>Actinomycetota</taxon>
        <taxon>Actinomycetes</taxon>
        <taxon>Streptosporangiales</taxon>
        <taxon>Nocardiopsidaceae</taxon>
        <taxon>Nocardiopsis</taxon>
    </lineage>
</organism>
<evidence type="ECO:0000313" key="3">
    <source>
        <dbReference type="EMBL" id="MEE2037217.1"/>
    </source>
</evidence>
<evidence type="ECO:0000256" key="1">
    <source>
        <dbReference type="SAM" id="Phobius"/>
    </source>
</evidence>
<name>A0ABU7K4P9_9ACTN</name>
<protein>
    <recommendedName>
        <fullName evidence="5">TPM domain-containing protein</fullName>
    </recommendedName>
</protein>
<dbReference type="RefSeq" id="WP_330091017.1">
    <property type="nucleotide sequence ID" value="NZ_JAUZMY010000006.1"/>
</dbReference>
<accession>A0ABU7K4P9</accession>
<feature type="signal peptide" evidence="2">
    <location>
        <begin position="1"/>
        <end position="33"/>
    </location>
</feature>
<feature type="transmembrane region" description="Helical" evidence="1">
    <location>
        <begin position="210"/>
        <end position="231"/>
    </location>
</feature>
<keyword evidence="1" id="KW-1133">Transmembrane helix</keyword>
<dbReference type="Proteomes" id="UP001356095">
    <property type="component" value="Unassembled WGS sequence"/>
</dbReference>
<keyword evidence="1" id="KW-0472">Membrane</keyword>
<evidence type="ECO:0000256" key="2">
    <source>
        <dbReference type="SAM" id="SignalP"/>
    </source>
</evidence>
<evidence type="ECO:0008006" key="5">
    <source>
        <dbReference type="Google" id="ProtNLM"/>
    </source>
</evidence>
<reference evidence="3 4" key="1">
    <citation type="submission" date="2023-08" db="EMBL/GenBank/DDBJ databases">
        <authorList>
            <person name="Girao M."/>
            <person name="Carvalho M.F."/>
        </authorList>
    </citation>
    <scope>NUCLEOTIDE SEQUENCE [LARGE SCALE GENOMIC DNA]</scope>
    <source>
        <strain evidence="3 4">CT-R113</strain>
    </source>
</reference>